<dbReference type="Proteomes" id="UP000821866">
    <property type="component" value="Chromosome 7"/>
</dbReference>
<feature type="region of interest" description="Disordered" evidence="1">
    <location>
        <begin position="214"/>
        <end position="268"/>
    </location>
</feature>
<sequence>MQQDVTLKKDKDTGVNVAVKVASKQKIAGVQGDANAGAEDDDEDATTTKFKDKKKKKKKKIRRKAESSSSSDDSDSDGDRSKSKKKATAGVSTRINIFTGAQGPQGIGMQSGMMGPNMLSNMAAPLPEIQQQLPLLPMLQQVPVAPKKDKSKRSTKSARSKSSQSKQSAPGMPAVIPPAMAGLVSGPDGQDVLVIPMPPGLKLPPFGAGANPLFGSGFPFADPHQLEQQHPKKKKNKSSEASESAAARSVASNTTLGQERPRPMVATGYPAPDAIAGVGTVVDDAAVEAVLQHTQKAMPPGKRHMDAPQGGDWEPSPSAVTTNELDQQSTTAQVASDASPSMWRARSEEGAEVREAEKTLTASGPAVALQEAALTSGTSLPVNIGAWSLAAQEHCASLNESRAKGRR</sequence>
<proteinExistence type="predicted"/>
<feature type="compositionally biased region" description="Basic residues" evidence="1">
    <location>
        <begin position="149"/>
        <end position="159"/>
    </location>
</feature>
<feature type="compositionally biased region" description="Low complexity" evidence="1">
    <location>
        <begin position="160"/>
        <end position="169"/>
    </location>
</feature>
<organism evidence="2 3">
    <name type="scientific">Rhipicephalus microplus</name>
    <name type="common">Cattle tick</name>
    <name type="synonym">Boophilus microplus</name>
    <dbReference type="NCBI Taxonomy" id="6941"/>
    <lineage>
        <taxon>Eukaryota</taxon>
        <taxon>Metazoa</taxon>
        <taxon>Ecdysozoa</taxon>
        <taxon>Arthropoda</taxon>
        <taxon>Chelicerata</taxon>
        <taxon>Arachnida</taxon>
        <taxon>Acari</taxon>
        <taxon>Parasitiformes</taxon>
        <taxon>Ixodida</taxon>
        <taxon>Ixodoidea</taxon>
        <taxon>Ixodidae</taxon>
        <taxon>Rhipicephalinae</taxon>
        <taxon>Rhipicephalus</taxon>
        <taxon>Boophilus</taxon>
    </lineage>
</organism>
<feature type="region of interest" description="Disordered" evidence="1">
    <location>
        <begin position="296"/>
        <end position="364"/>
    </location>
</feature>
<name>A0A9J6DKM8_RHIMP</name>
<feature type="compositionally biased region" description="Polar residues" evidence="1">
    <location>
        <begin position="318"/>
        <end position="339"/>
    </location>
</feature>
<evidence type="ECO:0000256" key="1">
    <source>
        <dbReference type="SAM" id="MobiDB-lite"/>
    </source>
</evidence>
<keyword evidence="3" id="KW-1185">Reference proteome</keyword>
<gene>
    <name evidence="2" type="ORF">HPB51_024903</name>
</gene>
<dbReference type="EMBL" id="JABSTU010000009">
    <property type="protein sequence ID" value="KAH8022494.1"/>
    <property type="molecule type" value="Genomic_DNA"/>
</dbReference>
<feature type="compositionally biased region" description="Basic and acidic residues" evidence="1">
    <location>
        <begin position="345"/>
        <end position="358"/>
    </location>
</feature>
<reference evidence="2" key="1">
    <citation type="journal article" date="2020" name="Cell">
        <title>Large-Scale Comparative Analyses of Tick Genomes Elucidate Their Genetic Diversity and Vector Capacities.</title>
        <authorList>
            <consortium name="Tick Genome and Microbiome Consortium (TIGMIC)"/>
            <person name="Jia N."/>
            <person name="Wang J."/>
            <person name="Shi W."/>
            <person name="Du L."/>
            <person name="Sun Y."/>
            <person name="Zhan W."/>
            <person name="Jiang J.F."/>
            <person name="Wang Q."/>
            <person name="Zhang B."/>
            <person name="Ji P."/>
            <person name="Bell-Sakyi L."/>
            <person name="Cui X.M."/>
            <person name="Yuan T.T."/>
            <person name="Jiang B.G."/>
            <person name="Yang W.F."/>
            <person name="Lam T.T."/>
            <person name="Chang Q.C."/>
            <person name="Ding S.J."/>
            <person name="Wang X.J."/>
            <person name="Zhu J.G."/>
            <person name="Ruan X.D."/>
            <person name="Zhao L."/>
            <person name="Wei J.T."/>
            <person name="Ye R.Z."/>
            <person name="Que T.C."/>
            <person name="Du C.H."/>
            <person name="Zhou Y.H."/>
            <person name="Cheng J.X."/>
            <person name="Dai P.F."/>
            <person name="Guo W.B."/>
            <person name="Han X.H."/>
            <person name="Huang E.J."/>
            <person name="Li L.F."/>
            <person name="Wei W."/>
            <person name="Gao Y.C."/>
            <person name="Liu J.Z."/>
            <person name="Shao H.Z."/>
            <person name="Wang X."/>
            <person name="Wang C.C."/>
            <person name="Yang T.C."/>
            <person name="Huo Q.B."/>
            <person name="Li W."/>
            <person name="Chen H.Y."/>
            <person name="Chen S.E."/>
            <person name="Zhou L.G."/>
            <person name="Ni X.B."/>
            <person name="Tian J.H."/>
            <person name="Sheng Y."/>
            <person name="Liu T."/>
            <person name="Pan Y.S."/>
            <person name="Xia L.Y."/>
            <person name="Li J."/>
            <person name="Zhao F."/>
            <person name="Cao W.C."/>
        </authorList>
    </citation>
    <scope>NUCLEOTIDE SEQUENCE</scope>
    <source>
        <strain evidence="2">Rmic-2018</strain>
    </source>
</reference>
<protein>
    <submittedName>
        <fullName evidence="2">Uncharacterized protein</fullName>
    </submittedName>
</protein>
<accession>A0A9J6DKM8</accession>
<evidence type="ECO:0000313" key="3">
    <source>
        <dbReference type="Proteomes" id="UP000821866"/>
    </source>
</evidence>
<feature type="region of interest" description="Disordered" evidence="1">
    <location>
        <begin position="139"/>
        <end position="183"/>
    </location>
</feature>
<dbReference type="AlphaFoldDB" id="A0A9J6DKM8"/>
<feature type="compositionally biased region" description="Low complexity" evidence="1">
    <location>
        <begin position="239"/>
        <end position="253"/>
    </location>
</feature>
<feature type="region of interest" description="Disordered" evidence="1">
    <location>
        <begin position="26"/>
        <end position="110"/>
    </location>
</feature>
<comment type="caution">
    <text evidence="2">The sequence shown here is derived from an EMBL/GenBank/DDBJ whole genome shotgun (WGS) entry which is preliminary data.</text>
</comment>
<evidence type="ECO:0000313" key="2">
    <source>
        <dbReference type="EMBL" id="KAH8022494.1"/>
    </source>
</evidence>
<feature type="compositionally biased region" description="Basic residues" evidence="1">
    <location>
        <begin position="51"/>
        <end position="63"/>
    </location>
</feature>
<reference evidence="2" key="2">
    <citation type="submission" date="2021-09" db="EMBL/GenBank/DDBJ databases">
        <authorList>
            <person name="Jia N."/>
            <person name="Wang J."/>
            <person name="Shi W."/>
            <person name="Du L."/>
            <person name="Sun Y."/>
            <person name="Zhan W."/>
            <person name="Jiang J."/>
            <person name="Wang Q."/>
            <person name="Zhang B."/>
            <person name="Ji P."/>
            <person name="Sakyi L.B."/>
            <person name="Cui X."/>
            <person name="Yuan T."/>
            <person name="Jiang B."/>
            <person name="Yang W."/>
            <person name="Lam T.T.-Y."/>
            <person name="Chang Q."/>
            <person name="Ding S."/>
            <person name="Wang X."/>
            <person name="Zhu J."/>
            <person name="Ruan X."/>
            <person name="Zhao L."/>
            <person name="Wei J."/>
            <person name="Que T."/>
            <person name="Du C."/>
            <person name="Cheng J."/>
            <person name="Dai P."/>
            <person name="Han X."/>
            <person name="Huang E."/>
            <person name="Gao Y."/>
            <person name="Liu J."/>
            <person name="Shao H."/>
            <person name="Ye R."/>
            <person name="Li L."/>
            <person name="Wei W."/>
            <person name="Wang X."/>
            <person name="Wang C."/>
            <person name="Huo Q."/>
            <person name="Li W."/>
            <person name="Guo W."/>
            <person name="Chen H."/>
            <person name="Chen S."/>
            <person name="Zhou L."/>
            <person name="Zhou L."/>
            <person name="Ni X."/>
            <person name="Tian J."/>
            <person name="Zhou Y."/>
            <person name="Sheng Y."/>
            <person name="Liu T."/>
            <person name="Pan Y."/>
            <person name="Xia L."/>
            <person name="Li J."/>
            <person name="Zhao F."/>
            <person name="Cao W."/>
        </authorList>
    </citation>
    <scope>NUCLEOTIDE SEQUENCE</scope>
    <source>
        <strain evidence="2">Rmic-2018</strain>
        <tissue evidence="2">Larvae</tissue>
    </source>
</reference>